<feature type="repeat" description="TPR" evidence="1">
    <location>
        <begin position="645"/>
        <end position="678"/>
    </location>
</feature>
<keyword evidence="1" id="KW-0802">TPR repeat</keyword>
<dbReference type="SUPFAM" id="SSF52540">
    <property type="entry name" value="P-loop containing nucleoside triphosphate hydrolases"/>
    <property type="match status" value="1"/>
</dbReference>
<dbReference type="Gene3D" id="1.25.40.10">
    <property type="entry name" value="Tetratricopeptide repeat domain"/>
    <property type="match status" value="1"/>
</dbReference>
<proteinExistence type="predicted"/>
<dbReference type="SMART" id="SM00028">
    <property type="entry name" value="TPR"/>
    <property type="match status" value="3"/>
</dbReference>
<dbReference type="STRING" id="856736.SAMN04488058_101113"/>
<dbReference type="EMBL" id="FNZA01000001">
    <property type="protein sequence ID" value="SEI60572.1"/>
    <property type="molecule type" value="Genomic_DNA"/>
</dbReference>
<dbReference type="InterPro" id="IPR027417">
    <property type="entry name" value="P-loop_NTPase"/>
</dbReference>
<dbReference type="CDD" id="cd01983">
    <property type="entry name" value="SIMIBI"/>
    <property type="match status" value="1"/>
</dbReference>
<protein>
    <submittedName>
        <fullName evidence="2">Uncharacterized protein</fullName>
    </submittedName>
</protein>
<dbReference type="InterPro" id="IPR011990">
    <property type="entry name" value="TPR-like_helical_dom_sf"/>
</dbReference>
<evidence type="ECO:0000256" key="1">
    <source>
        <dbReference type="PROSITE-ProRule" id="PRU00339"/>
    </source>
</evidence>
<reference evidence="3" key="1">
    <citation type="submission" date="2016-10" db="EMBL/GenBank/DDBJ databases">
        <authorList>
            <person name="Varghese N."/>
            <person name="Submissions S."/>
        </authorList>
    </citation>
    <scope>NUCLEOTIDE SEQUENCE [LARGE SCALE GENOMIC DNA]</scope>
    <source>
        <strain evidence="3">CGMCC 1.10218</strain>
    </source>
</reference>
<dbReference type="Proteomes" id="UP000199223">
    <property type="component" value="Unassembled WGS sequence"/>
</dbReference>
<evidence type="ECO:0000313" key="3">
    <source>
        <dbReference type="Proteomes" id="UP000199223"/>
    </source>
</evidence>
<keyword evidence="3" id="KW-1185">Reference proteome</keyword>
<dbReference type="AlphaFoldDB" id="A0A1H6SAW9"/>
<evidence type="ECO:0000313" key="2">
    <source>
        <dbReference type="EMBL" id="SEI60572.1"/>
    </source>
</evidence>
<dbReference type="InterPro" id="IPR019734">
    <property type="entry name" value="TPR_rpt"/>
</dbReference>
<gene>
    <name evidence="2" type="ORF">SAMN04488058_101113</name>
</gene>
<sequence length="970" mass="103559">MQRGSLRWLEAELGRRGGNPAALRNIVYRDVGTVADKEKLAAILRDLAAEAGVTGLDLAPDPPPPAPLPAELELLGRAKKRVYKQFLAGVRAGRAPRLVVAGRAGAGKTVLLDHLAAALGQAGVRVRQLNLSGDLLAPLPASAARDRSFAVLAARQGEALKKALGAPAPPGALLVRVTEGLHFAGDPPRLPDGTPVTAAAWAGEVLLRQLPPGVSVLIALEDPAGWPAGAGEITELRPPTLTEARAYLMAKLGVSRAVADELARETGRHLDRLALLGGGGGDAARLLSDPDVRRLALALAVLMLGEGAAWPRPQALGARGTATPDPPVLPGGALAAALGEPVAALRLHARSLLTAVEADEGRAERCWRPSPSLWLAASRLPAGEVEGAARRFVGRCGPHPAPDVQPHLLAALVTLGDWGALVRRIQDAPDAARFLPPLWPRVRDGAGSPEREWLARAVVTHHTGRGDYHEPAARDALFTLLGSPHDAVRAWARVKLAESSVDAGSFEAATEQLARAELPELLRREPGEPWALAAQSDGLLVEAALARWQGDMDSATRAVSDPRTVQSGPRARLWRGLIAKDAGDWAAALEHLGAVPESSPLLSARARYQEGDMRLRLGQPQAALTALTDAARRLAGAGAGPEEQARVLARAGTAQRRLGQAEEALACFDRALALVPAQTRRRGDQVPRARLLSESVPVLLALGRPEAGLDRAAQALALLQPGEARRAEVAYRVRRTHYRVALAYLTRGRGLPYLQPFSGPERDTPDLAHARALLDELLRRAPGASDREQLLHFDMRLTRSLAEPDPRSALEHLAAALDMTDHPYAETQARALRAEVLLRAGDRGAALRDLGRAHALLRRVRLGLGRPHGAEEADPGLSAQLLALEARVMLAEAPDDAEATLRWLRSALEEDVLRPFRAGVWREAGHALESQPWAEAVLRRLFPNAQELRLPLRITDALVVFARQLEEPAP</sequence>
<organism evidence="2 3">
    <name type="scientific">Deinococcus reticulitermitis</name>
    <dbReference type="NCBI Taxonomy" id="856736"/>
    <lineage>
        <taxon>Bacteria</taxon>
        <taxon>Thermotogati</taxon>
        <taxon>Deinococcota</taxon>
        <taxon>Deinococci</taxon>
        <taxon>Deinococcales</taxon>
        <taxon>Deinococcaceae</taxon>
        <taxon>Deinococcus</taxon>
    </lineage>
</organism>
<accession>A0A1H6SAW9</accession>
<dbReference type="SUPFAM" id="SSF48452">
    <property type="entry name" value="TPR-like"/>
    <property type="match status" value="1"/>
</dbReference>
<dbReference type="PROSITE" id="PS50005">
    <property type="entry name" value="TPR"/>
    <property type="match status" value="1"/>
</dbReference>
<name>A0A1H6SAW9_9DEIO</name>